<evidence type="ECO:0000256" key="1">
    <source>
        <dbReference type="SAM" id="MobiDB-lite"/>
    </source>
</evidence>
<evidence type="ECO:0000313" key="3">
    <source>
        <dbReference type="EMBL" id="KAK7494137.1"/>
    </source>
</evidence>
<feature type="compositionally biased region" description="Polar residues" evidence="1">
    <location>
        <begin position="388"/>
        <end position="398"/>
    </location>
</feature>
<keyword evidence="4" id="KW-1185">Reference proteome</keyword>
<feature type="region of interest" description="Disordered" evidence="1">
    <location>
        <begin position="184"/>
        <end position="614"/>
    </location>
</feature>
<feature type="compositionally biased region" description="Basic and acidic residues" evidence="1">
    <location>
        <begin position="359"/>
        <end position="369"/>
    </location>
</feature>
<dbReference type="PROSITE" id="PS50006">
    <property type="entry name" value="FHA_DOMAIN"/>
    <property type="match status" value="1"/>
</dbReference>
<accession>A0ABD0L468</accession>
<sequence>MDARQPQQWVLRRIGPPPSIPEVADVAELKRGSTVFGRGPTADVFIDSRILKNFISRRHAVVVGEVGDDSQLHFTLYNHGLNGTYVNDVRVGEVHQLNEGDRVTFGHKNGVNVKVGETALQADSEFQYVLELAPLPRQPVVPVGEPVPPLGERLCQESNPSVTCLSEYDRSECHFFSPKISHAVSPDAQQEPSFSPSNKLKSSQPKPLFEVPSRSLQSKHSEGGASRSPRGGKTETIGAAKGVAGSRLPARRHSDDSVIKSTASNKDSDAVFSGSKTAAPEPSSPRQRPSGSCRPVPDTSRSPRPVRDRSRSPVSRRERSKSPRPVCSSSVSPVSPVSQRITRSRSRSPAPTHLLAGPKAKDPTPKEQETLLSGYDDPPVLTPESIARTPSPSYISQNEVDDEDFGENDIESDRESIGWEIPPTPGRSLGEASPYPHGHMTPHRRTIVPANAVYRSATHAAPKTVNRRSSTSGDETDFGGERQVGRSHLEKADCSGDRTGKEHTASAESKRTGVTSLFSEIQRTATSSSPARSKERGGAEPKAKVRRKSKDFVNDLSDNDDVFDNPSSSNHSSSRHSHGMGTGSESRRKIPKSSTEVSRTSHKPNKSLLEKENG</sequence>
<reference evidence="3 4" key="1">
    <citation type="journal article" date="2023" name="Sci. Data">
        <title>Genome assembly of the Korean intertidal mud-creeper Batillaria attramentaria.</title>
        <authorList>
            <person name="Patra A.K."/>
            <person name="Ho P.T."/>
            <person name="Jun S."/>
            <person name="Lee S.J."/>
            <person name="Kim Y."/>
            <person name="Won Y.J."/>
        </authorList>
    </citation>
    <scope>NUCLEOTIDE SEQUENCE [LARGE SCALE GENOMIC DNA]</scope>
    <source>
        <strain evidence="3">Wonlab-2016</strain>
    </source>
</reference>
<name>A0ABD0L468_9CAEN</name>
<feature type="compositionally biased region" description="Polar residues" evidence="1">
    <location>
        <begin position="187"/>
        <end position="205"/>
    </location>
</feature>
<dbReference type="Proteomes" id="UP001519460">
    <property type="component" value="Unassembled WGS sequence"/>
</dbReference>
<dbReference type="SUPFAM" id="SSF49879">
    <property type="entry name" value="SMAD/FHA domain"/>
    <property type="match status" value="1"/>
</dbReference>
<dbReference type="Gene3D" id="2.60.200.20">
    <property type="match status" value="1"/>
</dbReference>
<protein>
    <recommendedName>
        <fullName evidence="2">FHA domain-containing protein</fullName>
    </recommendedName>
</protein>
<feature type="compositionally biased region" description="Low complexity" evidence="1">
    <location>
        <begin position="294"/>
        <end position="303"/>
    </location>
</feature>
<comment type="caution">
    <text evidence="3">The sequence shown here is derived from an EMBL/GenBank/DDBJ whole genome shotgun (WGS) entry which is preliminary data.</text>
</comment>
<evidence type="ECO:0000313" key="4">
    <source>
        <dbReference type="Proteomes" id="UP001519460"/>
    </source>
</evidence>
<feature type="compositionally biased region" description="Low complexity" evidence="1">
    <location>
        <begin position="323"/>
        <end position="338"/>
    </location>
</feature>
<dbReference type="EMBL" id="JACVVK020000086">
    <property type="protein sequence ID" value="KAK7494137.1"/>
    <property type="molecule type" value="Genomic_DNA"/>
</dbReference>
<dbReference type="InterPro" id="IPR008984">
    <property type="entry name" value="SMAD_FHA_dom_sf"/>
</dbReference>
<dbReference type="AlphaFoldDB" id="A0ABD0L468"/>
<dbReference type="Pfam" id="PF00498">
    <property type="entry name" value="FHA"/>
    <property type="match status" value="1"/>
</dbReference>
<dbReference type="InterPro" id="IPR000253">
    <property type="entry name" value="FHA_dom"/>
</dbReference>
<feature type="compositionally biased region" description="Basic and acidic residues" evidence="1">
    <location>
        <begin position="305"/>
        <end position="321"/>
    </location>
</feature>
<feature type="domain" description="FHA" evidence="2">
    <location>
        <begin position="34"/>
        <end position="91"/>
    </location>
</feature>
<feature type="compositionally biased region" description="Basic and acidic residues" evidence="1">
    <location>
        <begin position="532"/>
        <end position="543"/>
    </location>
</feature>
<dbReference type="SMART" id="SM00240">
    <property type="entry name" value="FHA"/>
    <property type="match status" value="1"/>
</dbReference>
<feature type="compositionally biased region" description="Polar residues" evidence="1">
    <location>
        <begin position="512"/>
        <end position="531"/>
    </location>
</feature>
<feature type="compositionally biased region" description="Basic and acidic residues" evidence="1">
    <location>
        <begin position="479"/>
        <end position="511"/>
    </location>
</feature>
<proteinExistence type="predicted"/>
<organism evidence="3 4">
    <name type="scientific">Batillaria attramentaria</name>
    <dbReference type="NCBI Taxonomy" id="370345"/>
    <lineage>
        <taxon>Eukaryota</taxon>
        <taxon>Metazoa</taxon>
        <taxon>Spiralia</taxon>
        <taxon>Lophotrochozoa</taxon>
        <taxon>Mollusca</taxon>
        <taxon>Gastropoda</taxon>
        <taxon>Caenogastropoda</taxon>
        <taxon>Sorbeoconcha</taxon>
        <taxon>Cerithioidea</taxon>
        <taxon>Batillariidae</taxon>
        <taxon>Batillaria</taxon>
    </lineage>
</organism>
<feature type="compositionally biased region" description="Acidic residues" evidence="1">
    <location>
        <begin position="399"/>
        <end position="410"/>
    </location>
</feature>
<evidence type="ECO:0000259" key="2">
    <source>
        <dbReference type="PROSITE" id="PS50006"/>
    </source>
</evidence>
<gene>
    <name evidence="3" type="ORF">BaRGS_00014610</name>
</gene>